<dbReference type="RefSeq" id="WP_077544829.1">
    <property type="nucleotide sequence ID" value="NZ_JAPKIN010000008.1"/>
</dbReference>
<name>A0A1V3KNM8_9PAST</name>
<dbReference type="EMBL" id="MLAE01000013">
    <property type="protein sequence ID" value="OOF79277.1"/>
    <property type="molecule type" value="Genomic_DNA"/>
</dbReference>
<dbReference type="Pfam" id="PF08348">
    <property type="entry name" value="PAS_6"/>
    <property type="match status" value="1"/>
</dbReference>
<protein>
    <submittedName>
        <fullName evidence="3">DNA-binding protein</fullName>
    </submittedName>
</protein>
<dbReference type="InterPro" id="IPR039445">
    <property type="entry name" value="DauR-like_HTH"/>
</dbReference>
<sequence>MNNVQKKYFIGLTHFLGNVLGPKYEVVFHSVDKNKTSMEAIANNHVSGRTLSSPLSSFALNMLQDKVYLDKDFISNYKAVGDSDKLIRGSTYFIKNGDKLEGILCINHDTSELVDTMSKLISLENLGVFVNLLGIDSAFAEMEESEIISQEKLENSVEDILSEYIDLTLLDSEKSLTLRQKENSIRVLFEKGIFNIKGAVPFVAKYLRISEPSVYRYLKNIKQKK</sequence>
<dbReference type="Proteomes" id="UP000189114">
    <property type="component" value="Unassembled WGS sequence"/>
</dbReference>
<organism evidence="3 4">
    <name type="scientific">Rodentibacter caecimuris</name>
    <dbReference type="NCBI Taxonomy" id="1796644"/>
    <lineage>
        <taxon>Bacteria</taxon>
        <taxon>Pseudomonadati</taxon>
        <taxon>Pseudomonadota</taxon>
        <taxon>Gammaproteobacteria</taxon>
        <taxon>Pasteurellales</taxon>
        <taxon>Pasteurellaceae</taxon>
        <taxon>Rodentibacter</taxon>
    </lineage>
</organism>
<feature type="domain" description="YheO-like" evidence="1">
    <location>
        <begin position="9"/>
        <end position="115"/>
    </location>
</feature>
<evidence type="ECO:0000259" key="1">
    <source>
        <dbReference type="Pfam" id="PF08348"/>
    </source>
</evidence>
<evidence type="ECO:0000313" key="3">
    <source>
        <dbReference type="EMBL" id="OOF79277.1"/>
    </source>
</evidence>
<proteinExistence type="predicted"/>
<accession>A0A1V3KNM8</accession>
<dbReference type="GO" id="GO:0003677">
    <property type="term" value="F:DNA binding"/>
    <property type="evidence" value="ECO:0007669"/>
    <property type="project" value="UniProtKB-KW"/>
</dbReference>
<dbReference type="PANTHER" id="PTHR35568">
    <property type="entry name" value="TRANSCRIPTIONAL REGULATOR DAUR"/>
    <property type="match status" value="1"/>
</dbReference>
<keyword evidence="3" id="KW-0238">DNA-binding</keyword>
<gene>
    <name evidence="3" type="ORF">BKG96_02930</name>
</gene>
<evidence type="ECO:0000313" key="4">
    <source>
        <dbReference type="Proteomes" id="UP000189114"/>
    </source>
</evidence>
<feature type="domain" description="Transcriptional regulator DauR-like HTH" evidence="2">
    <location>
        <begin position="161"/>
        <end position="219"/>
    </location>
</feature>
<reference evidence="4" key="1">
    <citation type="submission" date="2016-10" db="EMBL/GenBank/DDBJ databases">
        <title>Rodentibacter gen. nov. and new species.</title>
        <authorList>
            <person name="Christensen H."/>
        </authorList>
    </citation>
    <scope>NUCLEOTIDE SEQUENCE [LARGE SCALE GENOMIC DNA]</scope>
    <source>
        <strain evidence="4">Ppn152</strain>
    </source>
</reference>
<dbReference type="InterPro" id="IPR013559">
    <property type="entry name" value="YheO"/>
</dbReference>
<dbReference type="AlphaFoldDB" id="A0A1V3KNM8"/>
<dbReference type="Pfam" id="PF13309">
    <property type="entry name" value="HTH_22"/>
    <property type="match status" value="1"/>
</dbReference>
<comment type="caution">
    <text evidence="3">The sequence shown here is derived from an EMBL/GenBank/DDBJ whole genome shotgun (WGS) entry which is preliminary data.</text>
</comment>
<dbReference type="PANTHER" id="PTHR35568:SF1">
    <property type="entry name" value="TRANSCRIPTIONAL REGULATOR DAUR"/>
    <property type="match status" value="1"/>
</dbReference>
<evidence type="ECO:0000259" key="2">
    <source>
        <dbReference type="Pfam" id="PF13309"/>
    </source>
</evidence>
<dbReference type="InterPro" id="IPR039446">
    <property type="entry name" value="DauR-like"/>
</dbReference>